<dbReference type="KEGG" id="paun:MJA45_04750"/>
<dbReference type="InterPro" id="IPR050490">
    <property type="entry name" value="Bact_solute-bd_prot1"/>
</dbReference>
<dbReference type="EMBL" id="CP130318">
    <property type="protein sequence ID" value="WNQ12361.1"/>
    <property type="molecule type" value="Genomic_DNA"/>
</dbReference>
<dbReference type="AlphaFoldDB" id="A0AA96LI06"/>
<keyword evidence="1" id="KW-0732">Signal</keyword>
<dbReference type="Proteomes" id="UP001305702">
    <property type="component" value="Chromosome"/>
</dbReference>
<proteinExistence type="predicted"/>
<accession>A0AA96LI06</accession>
<name>A0AA96LI06_9BACL</name>
<dbReference type="Gene3D" id="3.40.190.10">
    <property type="entry name" value="Periplasmic binding protein-like II"/>
    <property type="match status" value="3"/>
</dbReference>
<evidence type="ECO:0000256" key="1">
    <source>
        <dbReference type="ARBA" id="ARBA00022729"/>
    </source>
</evidence>
<dbReference type="PANTHER" id="PTHR43649:SF33">
    <property type="entry name" value="POLYGALACTURONAN_RHAMNOGALACTURONAN-BINDING PROTEIN YTCQ"/>
    <property type="match status" value="1"/>
</dbReference>
<sequence>MMKSITSRSVTISGVLAVSLLAGCQSGKEPGSEGASVAPTGGGKQEPVALEWLGYDSYGQPDPASPVIKMVEDKFNAKFKFWYVDPNKWDDNVNVRLGAGEMPDVIKVRTQKNLVNYIDQGVLAPISRDLIDKFAPTYAKYLDTTYPETWDYVKSGGKLYGIPATTTPYSTLVVWREEWLKNVGITKVPETLAEFEDALYKFRNNDPDKNGKKDTYGLSDFGIPAIMGAFGFPPIDDFSQAAKANPTRAVGLTLKDGKIVFASIQPEMKEALALLQKWYKDGIIDPEFITSENTTGYWANSQAFFNNRIGLTGKTQPAHWRNELNPDNPGDKGGVVWQDFKKAQPNGNIVFGKPPVGPKGLSGTPQWSSYNGAIGITTKAAKDPRKVETVLKMMEAAATDYEYYMNVRYGMKGEGWKEENGKFIDLSGGLSAGDSQQKGRNVLHVQVNYDPFMKKKDPFTFSFGDKVAGFKGYMNMFLPYTDEYDKYAATLGKMTVETYFKIITGEQGVEAFDEYVKKFKESGGDKVEKALNEAYQKTQGK</sequence>
<dbReference type="SUPFAM" id="SSF53850">
    <property type="entry name" value="Periplasmic binding protein-like II"/>
    <property type="match status" value="1"/>
</dbReference>
<gene>
    <name evidence="2" type="ORF">MJA45_04750</name>
</gene>
<dbReference type="PROSITE" id="PS51257">
    <property type="entry name" value="PROKAR_LIPOPROTEIN"/>
    <property type="match status" value="1"/>
</dbReference>
<dbReference type="PANTHER" id="PTHR43649">
    <property type="entry name" value="ARABINOSE-BINDING PROTEIN-RELATED"/>
    <property type="match status" value="1"/>
</dbReference>
<organism evidence="2 3">
    <name type="scientific">Paenibacillus aurantius</name>
    <dbReference type="NCBI Taxonomy" id="2918900"/>
    <lineage>
        <taxon>Bacteria</taxon>
        <taxon>Bacillati</taxon>
        <taxon>Bacillota</taxon>
        <taxon>Bacilli</taxon>
        <taxon>Bacillales</taxon>
        <taxon>Paenibacillaceae</taxon>
        <taxon>Paenibacillus</taxon>
    </lineage>
</organism>
<dbReference type="RefSeq" id="WP_315606138.1">
    <property type="nucleotide sequence ID" value="NZ_CP130318.1"/>
</dbReference>
<evidence type="ECO:0000313" key="3">
    <source>
        <dbReference type="Proteomes" id="UP001305702"/>
    </source>
</evidence>
<evidence type="ECO:0000313" key="2">
    <source>
        <dbReference type="EMBL" id="WNQ12361.1"/>
    </source>
</evidence>
<protein>
    <submittedName>
        <fullName evidence="2">ABC transporter substrate-binding protein</fullName>
    </submittedName>
</protein>
<reference evidence="2 3" key="1">
    <citation type="submission" date="2022-02" db="EMBL/GenBank/DDBJ databases">
        <title>Paenibacillus sp. MBLB1776 Whole Genome Shotgun Sequencing.</title>
        <authorList>
            <person name="Hwang C.Y."/>
            <person name="Cho E.-S."/>
            <person name="Seo M.-J."/>
        </authorList>
    </citation>
    <scope>NUCLEOTIDE SEQUENCE [LARGE SCALE GENOMIC DNA]</scope>
    <source>
        <strain evidence="2 3">MBLB1776</strain>
    </source>
</reference>
<keyword evidence="3" id="KW-1185">Reference proteome</keyword>